<dbReference type="GO" id="GO:0004821">
    <property type="term" value="F:histidine-tRNA ligase activity"/>
    <property type="evidence" value="ECO:0007669"/>
    <property type="project" value="UniProtKB-UniRule"/>
</dbReference>
<dbReference type="AlphaFoldDB" id="A0A533Q9W5"/>
<evidence type="ECO:0000256" key="6">
    <source>
        <dbReference type="ARBA" id="ARBA00022917"/>
    </source>
</evidence>
<dbReference type="GO" id="GO:0005524">
    <property type="term" value="F:ATP binding"/>
    <property type="evidence" value="ECO:0007669"/>
    <property type="project" value="UniProtKB-UniRule"/>
</dbReference>
<evidence type="ECO:0000256" key="1">
    <source>
        <dbReference type="ARBA" id="ARBA00008226"/>
    </source>
</evidence>
<evidence type="ECO:0000256" key="7">
    <source>
        <dbReference type="ARBA" id="ARBA00023146"/>
    </source>
</evidence>
<comment type="catalytic activity">
    <reaction evidence="8 9">
        <text>tRNA(His) + L-histidine + ATP = L-histidyl-tRNA(His) + AMP + diphosphate + H(+)</text>
        <dbReference type="Rhea" id="RHEA:17313"/>
        <dbReference type="Rhea" id="RHEA-COMP:9665"/>
        <dbReference type="Rhea" id="RHEA-COMP:9689"/>
        <dbReference type="ChEBI" id="CHEBI:15378"/>
        <dbReference type="ChEBI" id="CHEBI:30616"/>
        <dbReference type="ChEBI" id="CHEBI:33019"/>
        <dbReference type="ChEBI" id="CHEBI:57595"/>
        <dbReference type="ChEBI" id="CHEBI:78442"/>
        <dbReference type="ChEBI" id="CHEBI:78527"/>
        <dbReference type="ChEBI" id="CHEBI:456215"/>
        <dbReference type="EC" id="6.1.1.21"/>
    </reaction>
</comment>
<evidence type="ECO:0000259" key="11">
    <source>
        <dbReference type="PROSITE" id="PS50862"/>
    </source>
</evidence>
<feature type="binding site" evidence="10">
    <location>
        <begin position="271"/>
        <end position="272"/>
    </location>
    <ligand>
        <name>L-histidine</name>
        <dbReference type="ChEBI" id="CHEBI:57595"/>
    </ligand>
</feature>
<dbReference type="PANTHER" id="PTHR43707">
    <property type="entry name" value="HISTIDYL-TRNA SYNTHETASE"/>
    <property type="match status" value="1"/>
</dbReference>
<comment type="caution">
    <text evidence="12">The sequence shown here is derived from an EMBL/GenBank/DDBJ whole genome shotgun (WGS) entry which is preliminary data.</text>
</comment>
<feature type="binding site" evidence="10">
    <location>
        <begin position="91"/>
        <end position="93"/>
    </location>
    <ligand>
        <name>L-histidine</name>
        <dbReference type="ChEBI" id="CHEBI:57595"/>
    </ligand>
</feature>
<dbReference type="PIRSF" id="PIRSF001549">
    <property type="entry name" value="His-tRNA_synth"/>
    <property type="match status" value="1"/>
</dbReference>
<dbReference type="InterPro" id="IPR033656">
    <property type="entry name" value="HisRS_anticodon"/>
</dbReference>
<evidence type="ECO:0000256" key="10">
    <source>
        <dbReference type="PIRSR" id="PIRSR001549-1"/>
    </source>
</evidence>
<keyword evidence="9" id="KW-0963">Cytoplasm</keyword>
<dbReference type="Proteomes" id="UP000319783">
    <property type="component" value="Unassembled WGS sequence"/>
</dbReference>
<feature type="binding site" evidence="10">
    <location>
        <position position="267"/>
    </location>
    <ligand>
        <name>L-histidine</name>
        <dbReference type="ChEBI" id="CHEBI:57595"/>
    </ligand>
</feature>
<dbReference type="CDD" id="cd00859">
    <property type="entry name" value="HisRS_anticodon"/>
    <property type="match status" value="1"/>
</dbReference>
<comment type="similarity">
    <text evidence="1 9">Belongs to the class-II aminoacyl-tRNA synthetase family.</text>
</comment>
<organism evidence="12 13">
    <name type="scientific">Candidatus Jettenia ecosi</name>
    <dbReference type="NCBI Taxonomy" id="2494326"/>
    <lineage>
        <taxon>Bacteria</taxon>
        <taxon>Pseudomonadati</taxon>
        <taxon>Planctomycetota</taxon>
        <taxon>Candidatus Brocadiia</taxon>
        <taxon>Candidatus Brocadiales</taxon>
        <taxon>Candidatus Brocadiaceae</taxon>
        <taxon>Candidatus Jettenia</taxon>
    </lineage>
</organism>
<keyword evidence="7 9" id="KW-0030">Aminoacyl-tRNA synthetase</keyword>
<keyword evidence="3 9" id="KW-0436">Ligase</keyword>
<dbReference type="InterPro" id="IPR004154">
    <property type="entry name" value="Anticodon-bd"/>
</dbReference>
<dbReference type="Pfam" id="PF03129">
    <property type="entry name" value="HGTP_anticodon"/>
    <property type="match status" value="1"/>
</dbReference>
<dbReference type="Gene3D" id="3.40.50.800">
    <property type="entry name" value="Anticodon-binding domain"/>
    <property type="match status" value="1"/>
</dbReference>
<protein>
    <recommendedName>
        <fullName evidence="9">Histidine--tRNA ligase</fullName>
        <ecNumber evidence="9">6.1.1.21</ecNumber>
    </recommendedName>
    <alternativeName>
        <fullName evidence="9">Histidyl-tRNA synthetase</fullName>
        <shortName evidence="9">HisRS</shortName>
    </alternativeName>
</protein>
<dbReference type="Gene3D" id="3.30.930.10">
    <property type="entry name" value="Bira Bifunctional Protein, Domain 2"/>
    <property type="match status" value="1"/>
</dbReference>
<evidence type="ECO:0000256" key="8">
    <source>
        <dbReference type="ARBA" id="ARBA00047639"/>
    </source>
</evidence>
<comment type="subunit">
    <text evidence="2 9">Homodimer.</text>
</comment>
<name>A0A533Q9W5_9BACT</name>
<reference evidence="12 13" key="1">
    <citation type="submission" date="2019-04" db="EMBL/GenBank/DDBJ databases">
        <title>Genome of a novel bacterium Candidatus Jettenia ecosi reconstructed from metagenome of an anammox bioreactor.</title>
        <authorList>
            <person name="Mardanov A.V."/>
            <person name="Beletsky A.V."/>
            <person name="Ravin N.V."/>
            <person name="Botchkova E.A."/>
            <person name="Litti Y.V."/>
            <person name="Nozhevnikova A.N."/>
        </authorList>
    </citation>
    <scope>NUCLEOTIDE SEQUENCE [LARGE SCALE GENOMIC DNA]</scope>
    <source>
        <strain evidence="12">J2</strain>
    </source>
</reference>
<dbReference type="GO" id="GO:0005737">
    <property type="term" value="C:cytoplasm"/>
    <property type="evidence" value="ECO:0007669"/>
    <property type="project" value="UniProtKB-SubCell"/>
</dbReference>
<evidence type="ECO:0000256" key="3">
    <source>
        <dbReference type="ARBA" id="ARBA00022598"/>
    </source>
</evidence>
<dbReference type="InterPro" id="IPR036621">
    <property type="entry name" value="Anticodon-bd_dom_sf"/>
</dbReference>
<accession>A0A533Q9W5</accession>
<dbReference type="CDD" id="cd00773">
    <property type="entry name" value="HisRS-like_core"/>
    <property type="match status" value="1"/>
</dbReference>
<sequence length="436" mass="49481">MDLKTEKKTDYIFKAPRGTEDILPEKWTLWKKLENIGRQEFELCGYYEIRTPIFEDTRLFIRSLGDATDIVEKEMYTFADSEDSSITLRPESTAPVMRAYLECELHKTKKFQKFYYIGPQFRKERPQAGRLRQFHQMGIEAVGATDPLLDVETISVATRIFDRLGLKGYKVKINSIGCEKCRPVFRNILKEKLSGHEKELCELCQSRLNRNVFRILDCKNEKCKAISYHMPSINDYLCVECQIHAKAVREALLEIGIPYIVDAHLVRGLDYYTKTVYEITHSSLGARDAICAGGRYDNLISDLGGPSIGSVGFAIGMEATILALENIAAKNKSIYQEVSGTSPSVYIVSIGETKKQCFSLLNLLRKGNISADFDYEGRSPKAQMRMANKMGIKYVIMLGPDESARGDVKVKAMETGEEVTLKQNEVLQWLLAKQSH</sequence>
<dbReference type="HAMAP" id="MF_00127">
    <property type="entry name" value="His_tRNA_synth"/>
    <property type="match status" value="1"/>
</dbReference>
<feature type="domain" description="Aminoacyl-transfer RNA synthetases class-II family profile" evidence="11">
    <location>
        <begin position="1"/>
        <end position="343"/>
    </location>
</feature>
<gene>
    <name evidence="9" type="primary">hisS</name>
    <name evidence="12" type="ORF">JETT_2289</name>
</gene>
<keyword evidence="6 9" id="KW-0648">Protein biosynthesis</keyword>
<dbReference type="InterPro" id="IPR041715">
    <property type="entry name" value="HisRS-like_core"/>
</dbReference>
<dbReference type="NCBIfam" id="TIGR00442">
    <property type="entry name" value="hisS"/>
    <property type="match status" value="1"/>
</dbReference>
<dbReference type="Pfam" id="PF13393">
    <property type="entry name" value="tRNA-synt_His"/>
    <property type="match status" value="1"/>
</dbReference>
<dbReference type="InterPro" id="IPR015807">
    <property type="entry name" value="His-tRNA-ligase"/>
</dbReference>
<comment type="subcellular location">
    <subcellularLocation>
        <location evidence="9">Cytoplasm</location>
    </subcellularLocation>
</comment>
<dbReference type="SUPFAM" id="SSF55681">
    <property type="entry name" value="Class II aaRS and biotin synthetases"/>
    <property type="match status" value="1"/>
</dbReference>
<evidence type="ECO:0000256" key="4">
    <source>
        <dbReference type="ARBA" id="ARBA00022741"/>
    </source>
</evidence>
<evidence type="ECO:0000256" key="5">
    <source>
        <dbReference type="ARBA" id="ARBA00022840"/>
    </source>
</evidence>
<dbReference type="GO" id="GO:0006427">
    <property type="term" value="P:histidyl-tRNA aminoacylation"/>
    <property type="evidence" value="ECO:0007669"/>
    <property type="project" value="UniProtKB-UniRule"/>
</dbReference>
<evidence type="ECO:0000313" key="13">
    <source>
        <dbReference type="Proteomes" id="UP000319783"/>
    </source>
</evidence>
<proteinExistence type="inferred from homology"/>
<keyword evidence="4 9" id="KW-0547">Nucleotide-binding</keyword>
<dbReference type="InterPro" id="IPR006195">
    <property type="entry name" value="aa-tRNA-synth_II"/>
</dbReference>
<dbReference type="InterPro" id="IPR004516">
    <property type="entry name" value="HisRS/HisZ"/>
</dbReference>
<dbReference type="InterPro" id="IPR045864">
    <property type="entry name" value="aa-tRNA-synth_II/BPL/LPL"/>
</dbReference>
<evidence type="ECO:0000256" key="2">
    <source>
        <dbReference type="ARBA" id="ARBA00011738"/>
    </source>
</evidence>
<evidence type="ECO:0000313" key="12">
    <source>
        <dbReference type="EMBL" id="TLD41442.1"/>
    </source>
</evidence>
<dbReference type="EC" id="6.1.1.21" evidence="9"/>
<dbReference type="PROSITE" id="PS50862">
    <property type="entry name" value="AA_TRNA_LIGASE_II"/>
    <property type="match status" value="1"/>
</dbReference>
<keyword evidence="5 9" id="KW-0067">ATP-binding</keyword>
<dbReference type="SUPFAM" id="SSF52954">
    <property type="entry name" value="Class II aaRS ABD-related"/>
    <property type="match status" value="1"/>
</dbReference>
<feature type="binding site" evidence="10">
    <location>
        <position position="122"/>
    </location>
    <ligand>
        <name>L-histidine</name>
        <dbReference type="ChEBI" id="CHEBI:57595"/>
    </ligand>
</feature>
<feature type="binding site" evidence="10">
    <location>
        <position position="136"/>
    </location>
    <ligand>
        <name>L-histidine</name>
        <dbReference type="ChEBI" id="CHEBI:57595"/>
    </ligand>
</feature>
<dbReference type="PANTHER" id="PTHR43707:SF1">
    <property type="entry name" value="HISTIDINE--TRNA LIGASE, MITOCHONDRIAL-RELATED"/>
    <property type="match status" value="1"/>
</dbReference>
<dbReference type="EMBL" id="SULG01000048">
    <property type="protein sequence ID" value="TLD41442.1"/>
    <property type="molecule type" value="Genomic_DNA"/>
</dbReference>
<evidence type="ECO:0000256" key="9">
    <source>
        <dbReference type="HAMAP-Rule" id="MF_00127"/>
    </source>
</evidence>
<feature type="binding site" evidence="10">
    <location>
        <position position="140"/>
    </location>
    <ligand>
        <name>L-histidine</name>
        <dbReference type="ChEBI" id="CHEBI:57595"/>
    </ligand>
</feature>